<dbReference type="InterPro" id="IPR038765">
    <property type="entry name" value="Papain-like_cys_pep_sf"/>
</dbReference>
<dbReference type="EC" id="3.4.22.1" evidence="3"/>
<gene>
    <name evidence="3" type="ORF">BLNAU_13107</name>
</gene>
<name>A0ABQ9XKU3_9EUKA</name>
<dbReference type="InterPro" id="IPR000668">
    <property type="entry name" value="Peptidase_C1A_C"/>
</dbReference>
<dbReference type="InterPro" id="IPR025660">
    <property type="entry name" value="Pept_his_AS"/>
</dbReference>
<organism evidence="3 4">
    <name type="scientific">Blattamonas nauphoetae</name>
    <dbReference type="NCBI Taxonomy" id="2049346"/>
    <lineage>
        <taxon>Eukaryota</taxon>
        <taxon>Metamonada</taxon>
        <taxon>Preaxostyla</taxon>
        <taxon>Oxymonadida</taxon>
        <taxon>Blattamonas</taxon>
    </lineage>
</organism>
<dbReference type="GO" id="GO:0004197">
    <property type="term" value="F:cysteine-type endopeptidase activity"/>
    <property type="evidence" value="ECO:0007669"/>
    <property type="project" value="UniProtKB-EC"/>
</dbReference>
<dbReference type="Proteomes" id="UP001281761">
    <property type="component" value="Unassembled WGS sequence"/>
</dbReference>
<keyword evidence="4" id="KW-1185">Reference proteome</keyword>
<dbReference type="InterPro" id="IPR013128">
    <property type="entry name" value="Peptidase_C1A"/>
</dbReference>
<dbReference type="Pfam" id="PF00112">
    <property type="entry name" value="Peptidase_C1"/>
    <property type="match status" value="1"/>
</dbReference>
<protein>
    <submittedName>
        <fullName evidence="3">Cathepsin B</fullName>
        <ecNumber evidence="3">3.4.22.1</ecNumber>
    </submittedName>
</protein>
<dbReference type="CDD" id="cd02620">
    <property type="entry name" value="Peptidase_C1A_CathepsinB"/>
    <property type="match status" value="1"/>
</dbReference>
<dbReference type="SUPFAM" id="SSF54001">
    <property type="entry name" value="Cysteine proteinases"/>
    <property type="match status" value="1"/>
</dbReference>
<reference evidence="3 4" key="1">
    <citation type="journal article" date="2022" name="bioRxiv">
        <title>Genomics of Preaxostyla Flagellates Illuminates Evolutionary Transitions and the Path Towards Mitochondrial Loss.</title>
        <authorList>
            <person name="Novak L.V.F."/>
            <person name="Treitli S.C."/>
            <person name="Pyrih J."/>
            <person name="Halakuc P."/>
            <person name="Pipaliya S.V."/>
            <person name="Vacek V."/>
            <person name="Brzon O."/>
            <person name="Soukal P."/>
            <person name="Eme L."/>
            <person name="Dacks J.B."/>
            <person name="Karnkowska A."/>
            <person name="Elias M."/>
            <person name="Hampl V."/>
        </authorList>
    </citation>
    <scope>NUCLEOTIDE SEQUENCE [LARGE SCALE GENOMIC DNA]</scope>
    <source>
        <strain evidence="3">NAU3</strain>
        <tissue evidence="3">Gut</tissue>
    </source>
</reference>
<evidence type="ECO:0000313" key="3">
    <source>
        <dbReference type="EMBL" id="KAK2952007.1"/>
    </source>
</evidence>
<dbReference type="PROSITE" id="PS00639">
    <property type="entry name" value="THIOL_PROTEASE_HIS"/>
    <property type="match status" value="1"/>
</dbReference>
<dbReference type="EMBL" id="JARBJD010000110">
    <property type="protein sequence ID" value="KAK2952007.1"/>
    <property type="molecule type" value="Genomic_DNA"/>
</dbReference>
<evidence type="ECO:0000313" key="4">
    <source>
        <dbReference type="Proteomes" id="UP001281761"/>
    </source>
</evidence>
<accession>A0ABQ9XKU3</accession>
<keyword evidence="3" id="KW-0378">Hydrolase</keyword>
<proteinExistence type="inferred from homology"/>
<evidence type="ECO:0000256" key="1">
    <source>
        <dbReference type="ARBA" id="ARBA00008455"/>
    </source>
</evidence>
<dbReference type="PANTHER" id="PTHR12411">
    <property type="entry name" value="CYSTEINE PROTEASE FAMILY C1-RELATED"/>
    <property type="match status" value="1"/>
</dbReference>
<comment type="similarity">
    <text evidence="1">Belongs to the peptidase C1 family.</text>
</comment>
<sequence>MLFFFASLYASSIVDQINQDPSSTWKAIDYPRDVMTTARFHALLGTKVPEWQPRKMQVRNDVPETFDAREQWPNQMLPVRNQGSCGSCWAFSISETVEDRLAVKGCARGQMSPQHLVSCDKEDYACNGGEMDIAWNWVKKNGIATEDCLPYTSGGGRVPECPAKCKNGSEIIVTPVPEWKLLKAEEMQQELMTHGPLSAGFTVYLDFQFYSKGVYKHKLGPKSGGHAILIIGWGVEKDTPYWLCQNSWGASWGMQGHFKILRGENHCGIEEMVTVGYVQCL</sequence>
<dbReference type="Gene3D" id="3.90.70.10">
    <property type="entry name" value="Cysteine proteinases"/>
    <property type="match status" value="1"/>
</dbReference>
<dbReference type="PRINTS" id="PR00705">
    <property type="entry name" value="PAPAIN"/>
</dbReference>
<feature type="domain" description="Peptidase C1A papain C-terminal" evidence="2">
    <location>
        <begin position="62"/>
        <end position="277"/>
    </location>
</feature>
<evidence type="ECO:0000259" key="2">
    <source>
        <dbReference type="SMART" id="SM00645"/>
    </source>
</evidence>
<dbReference type="SMART" id="SM00645">
    <property type="entry name" value="Pept_C1"/>
    <property type="match status" value="1"/>
</dbReference>
<comment type="caution">
    <text evidence="3">The sequence shown here is derived from an EMBL/GenBank/DDBJ whole genome shotgun (WGS) entry which is preliminary data.</text>
</comment>